<proteinExistence type="inferred from homology"/>
<dbReference type="GO" id="GO:0016682">
    <property type="term" value="F:oxidoreductase activity, acting on diphenols and related substances as donors, oxygen as acceptor"/>
    <property type="evidence" value="ECO:0007669"/>
    <property type="project" value="TreeGrafter"/>
</dbReference>
<accession>A0A1W7AAD9</accession>
<dbReference type="GO" id="GO:0046872">
    <property type="term" value="F:metal ion binding"/>
    <property type="evidence" value="ECO:0007669"/>
    <property type="project" value="UniProtKB-UniRule"/>
</dbReference>
<keyword evidence="13" id="KW-0560">Oxidoreductase</keyword>
<evidence type="ECO:0000256" key="12">
    <source>
        <dbReference type="PIRNR" id="PIRNR006446"/>
    </source>
</evidence>
<keyword evidence="4 12" id="KW-1003">Cell membrane</keyword>
<dbReference type="GO" id="GO:0019646">
    <property type="term" value="P:aerobic electron transport chain"/>
    <property type="evidence" value="ECO:0007669"/>
    <property type="project" value="InterPro"/>
</dbReference>
<feature type="transmembrane region" description="Helical" evidence="12">
    <location>
        <begin position="218"/>
        <end position="237"/>
    </location>
</feature>
<dbReference type="PANTHER" id="PTHR30365">
    <property type="entry name" value="CYTOCHROME D UBIQUINOL OXIDASE"/>
    <property type="match status" value="1"/>
</dbReference>
<evidence type="ECO:0000256" key="4">
    <source>
        <dbReference type="ARBA" id="ARBA00022475"/>
    </source>
</evidence>
<evidence type="ECO:0000256" key="6">
    <source>
        <dbReference type="ARBA" id="ARBA00022692"/>
    </source>
</evidence>
<evidence type="ECO:0000313" key="13">
    <source>
        <dbReference type="EMBL" id="ARQ06571.1"/>
    </source>
</evidence>
<feature type="transmembrane region" description="Helical" evidence="12">
    <location>
        <begin position="12"/>
        <end position="34"/>
    </location>
</feature>
<evidence type="ECO:0000256" key="3">
    <source>
        <dbReference type="ARBA" id="ARBA00022448"/>
    </source>
</evidence>
<keyword evidence="9 12" id="KW-1133">Transmembrane helix</keyword>
<dbReference type="GO" id="GO:0009055">
    <property type="term" value="F:electron transfer activity"/>
    <property type="evidence" value="ECO:0007669"/>
    <property type="project" value="UniProtKB-UniRule"/>
</dbReference>
<evidence type="ECO:0000256" key="2">
    <source>
        <dbReference type="ARBA" id="ARBA00009819"/>
    </source>
</evidence>
<comment type="similarity">
    <text evidence="2 12">Belongs to the cytochrome ubiquinol oxidase subunit 1 family.</text>
</comment>
<evidence type="ECO:0000256" key="8">
    <source>
        <dbReference type="ARBA" id="ARBA00022982"/>
    </source>
</evidence>
<feature type="transmembrane region" description="Helical" evidence="12">
    <location>
        <begin position="126"/>
        <end position="146"/>
    </location>
</feature>
<reference evidence="13 14" key="1">
    <citation type="journal article" date="2017" name="Int. J. Syst. Evol. Microbiol.">
        <title>Macrococcus canis sp. nov., a skin bacterium associated with infections in dogs.</title>
        <authorList>
            <person name="Gobeli Brawand S."/>
            <person name="Cotting K."/>
            <person name="Gomez-Sanz E."/>
            <person name="Collaud A."/>
            <person name="Thomann A."/>
            <person name="Brodard I."/>
            <person name="Rodriguez-Campos S."/>
            <person name="Strauss C."/>
            <person name="Perreten V."/>
        </authorList>
    </citation>
    <scope>NUCLEOTIDE SEQUENCE [LARGE SCALE GENOMIC DNA]</scope>
    <source>
        <strain evidence="13 14">KM45013</strain>
    </source>
</reference>
<comment type="subcellular location">
    <subcellularLocation>
        <location evidence="1">Cell membrane</location>
        <topology evidence="1">Multi-pass membrane protein</topology>
    </subcellularLocation>
</comment>
<keyword evidence="8 12" id="KW-0249">Electron transport</keyword>
<feature type="transmembrane region" description="Helical" evidence="12">
    <location>
        <begin position="405"/>
        <end position="426"/>
    </location>
</feature>
<organism evidence="13 14">
    <name type="scientific">Macrococcoides canis</name>
    <dbReference type="NCBI Taxonomy" id="1855823"/>
    <lineage>
        <taxon>Bacteria</taxon>
        <taxon>Bacillati</taxon>
        <taxon>Bacillota</taxon>
        <taxon>Bacilli</taxon>
        <taxon>Bacillales</taxon>
        <taxon>Staphylococcaceae</taxon>
        <taxon>Macrococcoides</taxon>
    </lineage>
</organism>
<sequence length="450" mass="50171">MDGLVMSRILTAMTLGFHIIFATIGVGMPLMIMIAEGIGIKTGDMKYIALARRMAKAFTITVAVGVVTGTIIGLQLSLLWPSFMKLGGQVIALPLFMETFAFFFEAIFLSIYLYTWDRFKNRWIHWILNIPIIIGSTLSALFITSVNSFMNTPQGFDVKDGVLVNIDPIAAMFNPSFLVRSFHVVTTGGMTIAFCVASVAAVKLLKNKFNEDRDYHKSALHMAMIIGLIFSILTILAGDLSAKFLHNEQPEKLAAMEWHFESEKNADLVLFGILDEKTHEVKGAIKIPGVLSFLADNSFDTEVKGLNEIKADERPPLIIHYFFDLMVFFGMFAFAVSILYVILKKVRKEASTNNFMLYLMALTGPLCMLAIEFGWFLAEMGRQPWLLRGYLKVAEGVTHADGVSLVLVAFGLLYLVLAFSCSYVLIRMFKDKPAARDIETYESAYNGGRA</sequence>
<evidence type="ECO:0000256" key="5">
    <source>
        <dbReference type="ARBA" id="ARBA00022617"/>
    </source>
</evidence>
<evidence type="ECO:0000256" key="9">
    <source>
        <dbReference type="ARBA" id="ARBA00022989"/>
    </source>
</evidence>
<keyword evidence="5 12" id="KW-0349">Heme</keyword>
<evidence type="ECO:0000313" key="14">
    <source>
        <dbReference type="Proteomes" id="UP000194154"/>
    </source>
</evidence>
<feature type="transmembrane region" description="Helical" evidence="12">
    <location>
        <begin position="355"/>
        <end position="378"/>
    </location>
</feature>
<keyword evidence="11 12" id="KW-0472">Membrane</keyword>
<evidence type="ECO:0000256" key="1">
    <source>
        <dbReference type="ARBA" id="ARBA00004651"/>
    </source>
</evidence>
<feature type="transmembrane region" description="Helical" evidence="12">
    <location>
        <begin position="55"/>
        <end position="78"/>
    </location>
</feature>
<dbReference type="Pfam" id="PF01654">
    <property type="entry name" value="Cyt_bd_oxida_I"/>
    <property type="match status" value="1"/>
</dbReference>
<dbReference type="PANTHER" id="PTHR30365:SF14">
    <property type="entry name" value="CYTOCHROME BD MENAQUINOL OXIDASE SUBUNIT I-RELATED"/>
    <property type="match status" value="1"/>
</dbReference>
<dbReference type="STRING" id="1855823.MCCS_09240"/>
<dbReference type="EMBL" id="CP021059">
    <property type="protein sequence ID" value="ARQ06571.1"/>
    <property type="molecule type" value="Genomic_DNA"/>
</dbReference>
<dbReference type="PIRSF" id="PIRSF006446">
    <property type="entry name" value="Cyt_quinol_oxidase_1"/>
    <property type="match status" value="1"/>
</dbReference>
<feature type="transmembrane region" description="Helical" evidence="12">
    <location>
        <begin position="318"/>
        <end position="343"/>
    </location>
</feature>
<dbReference type="GeneID" id="35295056"/>
<evidence type="ECO:0000256" key="11">
    <source>
        <dbReference type="ARBA" id="ARBA00023136"/>
    </source>
</evidence>
<feature type="transmembrane region" description="Helical" evidence="12">
    <location>
        <begin position="182"/>
        <end position="206"/>
    </location>
</feature>
<protein>
    <submittedName>
        <fullName evidence="13">Cytochrome bd menaquinol oxidase subunit I</fullName>
        <ecNumber evidence="13">1.10.3.-</ecNumber>
    </submittedName>
</protein>
<keyword evidence="10 12" id="KW-0408">Iron</keyword>
<dbReference type="RefSeq" id="WP_086042232.1">
    <property type="nucleotide sequence ID" value="NZ_CBCRZA010000006.1"/>
</dbReference>
<gene>
    <name evidence="13" type="primary">ythA</name>
    <name evidence="13" type="ORF">MCCS_09240</name>
</gene>
<dbReference type="InterPro" id="IPR002585">
    <property type="entry name" value="Cyt-d_ubiquinol_oxidase_su_1"/>
</dbReference>
<keyword evidence="6 12" id="KW-0812">Transmembrane</keyword>
<feature type="transmembrane region" description="Helical" evidence="12">
    <location>
        <begin position="90"/>
        <end position="114"/>
    </location>
</feature>
<keyword evidence="7 12" id="KW-0479">Metal-binding</keyword>
<name>A0A1W7AAD9_9STAP</name>
<dbReference type="Proteomes" id="UP000194154">
    <property type="component" value="Chromosome"/>
</dbReference>
<evidence type="ECO:0000256" key="7">
    <source>
        <dbReference type="ARBA" id="ARBA00022723"/>
    </source>
</evidence>
<dbReference type="OrthoDB" id="9807042at2"/>
<keyword evidence="14" id="KW-1185">Reference proteome</keyword>
<dbReference type="KEGG" id="mcak:MCCS_09240"/>
<dbReference type="AlphaFoldDB" id="A0A1W7AAD9"/>
<dbReference type="GO" id="GO:0070069">
    <property type="term" value="C:cytochrome complex"/>
    <property type="evidence" value="ECO:0007669"/>
    <property type="project" value="UniProtKB-UniRule"/>
</dbReference>
<dbReference type="GO" id="GO:0020037">
    <property type="term" value="F:heme binding"/>
    <property type="evidence" value="ECO:0007669"/>
    <property type="project" value="TreeGrafter"/>
</dbReference>
<keyword evidence="3 12" id="KW-0813">Transport</keyword>
<dbReference type="EC" id="1.10.3.-" evidence="13"/>
<dbReference type="GO" id="GO:0005886">
    <property type="term" value="C:plasma membrane"/>
    <property type="evidence" value="ECO:0007669"/>
    <property type="project" value="UniProtKB-SubCell"/>
</dbReference>
<evidence type="ECO:0000256" key="10">
    <source>
        <dbReference type="ARBA" id="ARBA00023004"/>
    </source>
</evidence>